<keyword evidence="7 12" id="KW-0067">ATP-binding</keyword>
<dbReference type="InterPro" id="IPR014721">
    <property type="entry name" value="Ribsml_uS5_D2-typ_fold_subgr"/>
</dbReference>
<reference evidence="14" key="2">
    <citation type="journal article" date="2021" name="Microbiome">
        <title>Successional dynamics and alternative stable states in a saline activated sludge microbial community over 9 years.</title>
        <authorList>
            <person name="Wang Y."/>
            <person name="Ye J."/>
            <person name="Ju F."/>
            <person name="Liu L."/>
            <person name="Boyd J.A."/>
            <person name="Deng Y."/>
            <person name="Parks D.H."/>
            <person name="Jiang X."/>
            <person name="Yin X."/>
            <person name="Woodcroft B.J."/>
            <person name="Tyson G.W."/>
            <person name="Hugenholtz P."/>
            <person name="Polz M.F."/>
            <person name="Zhang T."/>
        </authorList>
    </citation>
    <scope>NUCLEOTIDE SEQUENCE</scope>
    <source>
        <strain evidence="14">HKST-UBA11</strain>
    </source>
</reference>
<dbReference type="InterPro" id="IPR041166">
    <property type="entry name" value="Rubredoxin_2"/>
</dbReference>
<dbReference type="Gene3D" id="3.30.230.10">
    <property type="match status" value="1"/>
</dbReference>
<evidence type="ECO:0000313" key="15">
    <source>
        <dbReference type="Proteomes" id="UP000754563"/>
    </source>
</evidence>
<dbReference type="GO" id="GO:0005829">
    <property type="term" value="C:cytosol"/>
    <property type="evidence" value="ECO:0007669"/>
    <property type="project" value="TreeGrafter"/>
</dbReference>
<dbReference type="PRINTS" id="PR01874">
    <property type="entry name" value="DNAREPAIRADA"/>
</dbReference>
<dbReference type="GO" id="GO:0008270">
    <property type="term" value="F:zinc ion binding"/>
    <property type="evidence" value="ECO:0007669"/>
    <property type="project" value="UniProtKB-KW"/>
</dbReference>
<dbReference type="SMART" id="SM00382">
    <property type="entry name" value="AAA"/>
    <property type="match status" value="1"/>
</dbReference>
<keyword evidence="10 12" id="KW-0234">DNA repair</keyword>
<dbReference type="InterPro" id="IPR020568">
    <property type="entry name" value="Ribosomal_Su5_D2-typ_SF"/>
</dbReference>
<keyword evidence="1 12" id="KW-0479">Metal-binding</keyword>
<evidence type="ECO:0000256" key="7">
    <source>
        <dbReference type="ARBA" id="ARBA00022840"/>
    </source>
</evidence>
<evidence type="ECO:0000256" key="10">
    <source>
        <dbReference type="ARBA" id="ARBA00023204"/>
    </source>
</evidence>
<dbReference type="EMBL" id="JAGQLH010000030">
    <property type="protein sequence ID" value="MCA9385606.1"/>
    <property type="molecule type" value="Genomic_DNA"/>
</dbReference>
<dbReference type="NCBIfam" id="TIGR00416">
    <property type="entry name" value="sms"/>
    <property type="match status" value="1"/>
</dbReference>
<dbReference type="Pfam" id="PF13541">
    <property type="entry name" value="ChlI"/>
    <property type="match status" value="1"/>
</dbReference>
<evidence type="ECO:0000256" key="12">
    <source>
        <dbReference type="RuleBase" id="RU003555"/>
    </source>
</evidence>
<protein>
    <recommendedName>
        <fullName evidence="11 12">DNA repair protein RadA</fullName>
    </recommendedName>
</protein>
<evidence type="ECO:0000259" key="13">
    <source>
        <dbReference type="PROSITE" id="PS50162"/>
    </source>
</evidence>
<keyword evidence="5" id="KW-0378">Hydrolase</keyword>
<dbReference type="InterPro" id="IPR004504">
    <property type="entry name" value="DNA_repair_RadA"/>
</dbReference>
<keyword evidence="2 12" id="KW-0547">Nucleotide-binding</keyword>
<dbReference type="Pfam" id="PF13481">
    <property type="entry name" value="AAA_25"/>
    <property type="match status" value="1"/>
</dbReference>
<dbReference type="PANTHER" id="PTHR32472:SF10">
    <property type="entry name" value="DNA REPAIR PROTEIN RADA-LIKE PROTEIN"/>
    <property type="match status" value="1"/>
</dbReference>
<dbReference type="GO" id="GO:0003684">
    <property type="term" value="F:damaged DNA binding"/>
    <property type="evidence" value="ECO:0007669"/>
    <property type="project" value="InterPro"/>
</dbReference>
<dbReference type="CDD" id="cd01121">
    <property type="entry name" value="RadA_SMS_N"/>
    <property type="match status" value="1"/>
</dbReference>
<comment type="similarity">
    <text evidence="12">Belongs to the RecA family. RadA subfamily.</text>
</comment>
<gene>
    <name evidence="14" type="primary">radA</name>
    <name evidence="14" type="ORF">KC717_03080</name>
</gene>
<keyword evidence="8" id="KW-0346">Stress response</keyword>
<name>A0A955L8F8_9BACT</name>
<dbReference type="InterPro" id="IPR020588">
    <property type="entry name" value="RecA_ATP-bd"/>
</dbReference>
<keyword evidence="6 12" id="KW-0862">Zinc</keyword>
<evidence type="ECO:0000313" key="14">
    <source>
        <dbReference type="EMBL" id="MCA9385606.1"/>
    </source>
</evidence>
<dbReference type="InterPro" id="IPR003593">
    <property type="entry name" value="AAA+_ATPase"/>
</dbReference>
<evidence type="ECO:0000256" key="9">
    <source>
        <dbReference type="ARBA" id="ARBA00023125"/>
    </source>
</evidence>
<comment type="caution">
    <text evidence="14">The sequence shown here is derived from an EMBL/GenBank/DDBJ whole genome shotgun (WGS) entry which is preliminary data.</text>
</comment>
<sequence>MGKSNSIFSCTNCGAQYSKWVGQCSECSEWGTVEEEVVLDTKSVSSVRSSDIKKPRKVADITKEPLHRISTGLVEFDRVLGKSYGDDKAGFVPGQVMLLSGEPGIGKSTILLQLVFKTVSQGKKCLYVSGEESEGQIALRVERLLHHDSNAGSIIDDIEILHQTLIEGVLEIIDSSSPPDLIIIDSIQTMVSDDSKSIAGSVSQVKTVVDKLVRYAKTYNVAMVVVGHITKSGSIAGPKLLEHMVDTVLQLEGDDQSDIRMMRSLKNRFGPTNEVGLFRMMQSGLEDLSDPSELFAGGGKKDVVGVCRSIVIEGQRPMIVEVQALTSQTPFSLPKRVAEGVPVARIQRIAAILSKYARVNFSEQDIYIKIAGNIKVQDPAIDLAIALALISTVKNKKVVTTSVAIGELHLTGGVAAVPRLEDRIQEAKRLGYKTVASSKNLYAISDLLKSAVFAS</sequence>
<dbReference type="AlphaFoldDB" id="A0A955L8F8"/>
<evidence type="ECO:0000256" key="3">
    <source>
        <dbReference type="ARBA" id="ARBA00022763"/>
    </source>
</evidence>
<evidence type="ECO:0000256" key="4">
    <source>
        <dbReference type="ARBA" id="ARBA00022771"/>
    </source>
</evidence>
<dbReference type="Pfam" id="PF18073">
    <property type="entry name" value="Zn_ribbon_LapB"/>
    <property type="match status" value="1"/>
</dbReference>
<keyword evidence="3 12" id="KW-0227">DNA damage</keyword>
<organism evidence="14 15">
    <name type="scientific">Candidatus Dojkabacteria bacterium</name>
    <dbReference type="NCBI Taxonomy" id="2099670"/>
    <lineage>
        <taxon>Bacteria</taxon>
        <taxon>Candidatus Dojkabacteria</taxon>
    </lineage>
</organism>
<dbReference type="Gene3D" id="3.40.50.300">
    <property type="entry name" value="P-loop containing nucleotide triphosphate hydrolases"/>
    <property type="match status" value="1"/>
</dbReference>
<dbReference type="SUPFAM" id="SSF52540">
    <property type="entry name" value="P-loop containing nucleoside triphosphate hydrolases"/>
    <property type="match status" value="1"/>
</dbReference>
<dbReference type="GO" id="GO:0016787">
    <property type="term" value="F:hydrolase activity"/>
    <property type="evidence" value="ECO:0007669"/>
    <property type="project" value="UniProtKB-KW"/>
</dbReference>
<feature type="domain" description="RecA family profile 1" evidence="13">
    <location>
        <begin position="65"/>
        <end position="229"/>
    </location>
</feature>
<proteinExistence type="inferred from homology"/>
<dbReference type="InterPro" id="IPR027417">
    <property type="entry name" value="P-loop_NTPase"/>
</dbReference>
<dbReference type="GO" id="GO:0005524">
    <property type="term" value="F:ATP binding"/>
    <property type="evidence" value="ECO:0007669"/>
    <property type="project" value="UniProtKB-UniRule"/>
</dbReference>
<comment type="function">
    <text evidence="12">DNA-dependent ATPase involved in processing of recombination intermediates, plays a role in repairing DNA breaks. Stimulates the branch migration of RecA-mediated strand transfer reactions, allowing the 3' invading strand to extend heteroduplex DNA faster. Binds ssDNA in the presence of ADP but not other nucleotides, has ATPase activity that is stimulated by ssDNA and various branched DNA structures, but inhibited by SSB. Does not have RecA's homology-searching function.</text>
</comment>
<reference evidence="14" key="1">
    <citation type="submission" date="2020-04" db="EMBL/GenBank/DDBJ databases">
        <authorList>
            <person name="Zhang T."/>
        </authorList>
    </citation>
    <scope>NUCLEOTIDE SEQUENCE</scope>
    <source>
        <strain evidence="14">HKST-UBA11</strain>
    </source>
</reference>
<evidence type="ECO:0000256" key="5">
    <source>
        <dbReference type="ARBA" id="ARBA00022801"/>
    </source>
</evidence>
<evidence type="ECO:0000256" key="11">
    <source>
        <dbReference type="NCBIfam" id="TIGR00416"/>
    </source>
</evidence>
<dbReference type="PROSITE" id="PS50162">
    <property type="entry name" value="RECA_2"/>
    <property type="match status" value="1"/>
</dbReference>
<accession>A0A955L8F8</accession>
<dbReference type="PANTHER" id="PTHR32472">
    <property type="entry name" value="DNA REPAIR PROTEIN RADA"/>
    <property type="match status" value="1"/>
</dbReference>
<evidence type="ECO:0000256" key="2">
    <source>
        <dbReference type="ARBA" id="ARBA00022741"/>
    </source>
</evidence>
<evidence type="ECO:0000256" key="1">
    <source>
        <dbReference type="ARBA" id="ARBA00022723"/>
    </source>
</evidence>
<evidence type="ECO:0000256" key="6">
    <source>
        <dbReference type="ARBA" id="ARBA00022833"/>
    </source>
</evidence>
<dbReference type="Proteomes" id="UP000754563">
    <property type="component" value="Unassembled WGS sequence"/>
</dbReference>
<dbReference type="SUPFAM" id="SSF54211">
    <property type="entry name" value="Ribosomal protein S5 domain 2-like"/>
    <property type="match status" value="1"/>
</dbReference>
<keyword evidence="9 12" id="KW-0238">DNA-binding</keyword>
<dbReference type="GO" id="GO:0000725">
    <property type="term" value="P:recombinational repair"/>
    <property type="evidence" value="ECO:0007669"/>
    <property type="project" value="TreeGrafter"/>
</dbReference>
<dbReference type="GO" id="GO:0140664">
    <property type="term" value="F:ATP-dependent DNA damage sensor activity"/>
    <property type="evidence" value="ECO:0007669"/>
    <property type="project" value="InterPro"/>
</dbReference>
<keyword evidence="4 12" id="KW-0863">Zinc-finger</keyword>
<evidence type="ECO:0000256" key="8">
    <source>
        <dbReference type="ARBA" id="ARBA00023016"/>
    </source>
</evidence>